<sequence length="180" mass="21639">MIKNKHKLTKKTSKYQLTDRKSLIMGSLVAIAISISPYFFYLYESVPNQPIWDTFLFTYKSEFYNSASVAFWTITGKAIPLYFLTIWFFTCRHWWYHALLIPMTMYIYQLTNVLNDDLHYIDSFELKYFIPLMAIVIPSIYLIRAKIFNRINSVNKSTQELEDEMRIRPLTFIQKIKQYF</sequence>
<reference evidence="2 3" key="1">
    <citation type="submission" date="2019-08" db="EMBL/GenBank/DDBJ databases">
        <title>Genomes of Antarctic Bizionia species.</title>
        <authorList>
            <person name="Bowman J.P."/>
        </authorList>
    </citation>
    <scope>NUCLEOTIDE SEQUENCE [LARGE SCALE GENOMIC DNA]</scope>
    <source>
        <strain evidence="2 3">IC164</strain>
    </source>
</reference>
<feature type="transmembrane region" description="Helical" evidence="1">
    <location>
        <begin position="126"/>
        <end position="143"/>
    </location>
</feature>
<feature type="transmembrane region" description="Helical" evidence="1">
    <location>
        <begin position="63"/>
        <end position="87"/>
    </location>
</feature>
<name>A0ABY3M9Q9_9FLAO</name>
<evidence type="ECO:0000256" key="1">
    <source>
        <dbReference type="SAM" id="Phobius"/>
    </source>
</evidence>
<keyword evidence="3" id="KW-1185">Reference proteome</keyword>
<dbReference type="Proteomes" id="UP000323621">
    <property type="component" value="Unassembled WGS sequence"/>
</dbReference>
<organism evidence="2 3">
    <name type="scientific">Bizionia gelidisalsuginis</name>
    <dbReference type="NCBI Taxonomy" id="291188"/>
    <lineage>
        <taxon>Bacteria</taxon>
        <taxon>Pseudomonadati</taxon>
        <taxon>Bacteroidota</taxon>
        <taxon>Flavobacteriia</taxon>
        <taxon>Flavobacteriales</taxon>
        <taxon>Flavobacteriaceae</taxon>
        <taxon>Bizionia</taxon>
    </lineage>
</organism>
<evidence type="ECO:0000313" key="3">
    <source>
        <dbReference type="Proteomes" id="UP000323621"/>
    </source>
</evidence>
<proteinExistence type="predicted"/>
<comment type="caution">
    <text evidence="2">The sequence shown here is derived from an EMBL/GenBank/DDBJ whole genome shotgun (WGS) entry which is preliminary data.</text>
</comment>
<keyword evidence="1" id="KW-0472">Membrane</keyword>
<protein>
    <submittedName>
        <fullName evidence="2">Uncharacterized protein</fullName>
    </submittedName>
</protein>
<keyword evidence="1" id="KW-1133">Transmembrane helix</keyword>
<gene>
    <name evidence="2" type="ORF">ES677_09405</name>
</gene>
<keyword evidence="1" id="KW-0812">Transmembrane</keyword>
<accession>A0ABY3M9Q9</accession>
<feature type="transmembrane region" description="Helical" evidence="1">
    <location>
        <begin position="21"/>
        <end position="43"/>
    </location>
</feature>
<evidence type="ECO:0000313" key="2">
    <source>
        <dbReference type="EMBL" id="TYC11976.1"/>
    </source>
</evidence>
<dbReference type="EMBL" id="VSKN01000011">
    <property type="protein sequence ID" value="TYC11976.1"/>
    <property type="molecule type" value="Genomic_DNA"/>
</dbReference>
<feature type="transmembrane region" description="Helical" evidence="1">
    <location>
        <begin position="94"/>
        <end position="114"/>
    </location>
</feature>